<evidence type="ECO:0000313" key="2">
    <source>
        <dbReference type="EMBL" id="MEJ6009990.1"/>
    </source>
</evidence>
<proteinExistence type="predicted"/>
<dbReference type="InterPro" id="IPR039422">
    <property type="entry name" value="MarR/SlyA-like"/>
</dbReference>
<dbReference type="SUPFAM" id="SSF46785">
    <property type="entry name" value="Winged helix' DNA-binding domain"/>
    <property type="match status" value="1"/>
</dbReference>
<dbReference type="SMART" id="SM00347">
    <property type="entry name" value="HTH_MARR"/>
    <property type="match status" value="1"/>
</dbReference>
<dbReference type="EMBL" id="JBBHJY010000003">
    <property type="protein sequence ID" value="MEJ6009990.1"/>
    <property type="molecule type" value="Genomic_DNA"/>
</dbReference>
<dbReference type="InterPro" id="IPR000835">
    <property type="entry name" value="HTH_MarR-typ"/>
</dbReference>
<dbReference type="Gene3D" id="1.10.10.10">
    <property type="entry name" value="Winged helix-like DNA-binding domain superfamily/Winged helix DNA-binding domain"/>
    <property type="match status" value="1"/>
</dbReference>
<dbReference type="RefSeq" id="WP_339966340.1">
    <property type="nucleotide sequence ID" value="NZ_JBBHJY010000003.1"/>
</dbReference>
<dbReference type="InterPro" id="IPR036390">
    <property type="entry name" value="WH_DNA-bd_sf"/>
</dbReference>
<feature type="domain" description="HTH marR-type" evidence="1">
    <location>
        <begin position="37"/>
        <end position="168"/>
    </location>
</feature>
<comment type="caution">
    <text evidence="2">The sequence shown here is derived from an EMBL/GenBank/DDBJ whole genome shotgun (WGS) entry which is preliminary data.</text>
</comment>
<accession>A0ABU8S7Q6</accession>
<dbReference type="PANTHER" id="PTHR33164">
    <property type="entry name" value="TRANSCRIPTIONAL REGULATOR, MARR FAMILY"/>
    <property type="match status" value="1"/>
</dbReference>
<dbReference type="PROSITE" id="PS50995">
    <property type="entry name" value="HTH_MARR_2"/>
    <property type="match status" value="1"/>
</dbReference>
<evidence type="ECO:0000259" key="1">
    <source>
        <dbReference type="PROSITE" id="PS50995"/>
    </source>
</evidence>
<name>A0ABU8S7Q6_9SPHN</name>
<dbReference type="Proteomes" id="UP001379235">
    <property type="component" value="Unassembled WGS sequence"/>
</dbReference>
<organism evidence="2 3">
    <name type="scientific">Novosphingobium aquae</name>
    <dbReference type="NCBI Taxonomy" id="3133435"/>
    <lineage>
        <taxon>Bacteria</taxon>
        <taxon>Pseudomonadati</taxon>
        <taxon>Pseudomonadota</taxon>
        <taxon>Alphaproteobacteria</taxon>
        <taxon>Sphingomonadales</taxon>
        <taxon>Sphingomonadaceae</taxon>
        <taxon>Novosphingobium</taxon>
    </lineage>
</organism>
<protein>
    <submittedName>
        <fullName evidence="2">MarR family winged helix-turn-helix transcriptional regulator</fullName>
    </submittedName>
</protein>
<reference evidence="2 3" key="1">
    <citation type="submission" date="2024-03" db="EMBL/GenBank/DDBJ databases">
        <authorList>
            <person name="Jo J.-H."/>
        </authorList>
    </citation>
    <scope>NUCLEOTIDE SEQUENCE [LARGE SCALE GENOMIC DNA]</scope>
    <source>
        <strain evidence="2 3">AS3R-12</strain>
    </source>
</reference>
<keyword evidence="3" id="KW-1185">Reference proteome</keyword>
<dbReference type="PANTHER" id="PTHR33164:SF43">
    <property type="entry name" value="HTH-TYPE TRANSCRIPTIONAL REPRESSOR YETL"/>
    <property type="match status" value="1"/>
</dbReference>
<sequence>MTIKHPNPVRDAILNRIGEQVSHVEPPAGAPLTWDDIGLLCHGLVFAQRPILAATKDVTERNSLGPRGAWLLNLISAGVNFPHELSEVMGIGRSLMSAELARLTDAGLIVSKPGATDKRRTELALTDKGEAEHKVIHAEIERILRAGLANYSPDEVRLVTRMLRDMRESAGA</sequence>
<dbReference type="Pfam" id="PF12802">
    <property type="entry name" value="MarR_2"/>
    <property type="match status" value="1"/>
</dbReference>
<gene>
    <name evidence="2" type="ORF">WG900_08655</name>
</gene>
<evidence type="ECO:0000313" key="3">
    <source>
        <dbReference type="Proteomes" id="UP001379235"/>
    </source>
</evidence>
<dbReference type="InterPro" id="IPR036388">
    <property type="entry name" value="WH-like_DNA-bd_sf"/>
</dbReference>